<organism evidence="1 2">
    <name type="scientific">Rubellicoccus peritrichatus</name>
    <dbReference type="NCBI Taxonomy" id="3080537"/>
    <lineage>
        <taxon>Bacteria</taxon>
        <taxon>Pseudomonadati</taxon>
        <taxon>Verrucomicrobiota</taxon>
        <taxon>Opitutia</taxon>
        <taxon>Puniceicoccales</taxon>
        <taxon>Cerasicoccaceae</taxon>
        <taxon>Rubellicoccus</taxon>
    </lineage>
</organism>
<dbReference type="EMBL" id="CP136920">
    <property type="protein sequence ID" value="WOO42064.1"/>
    <property type="molecule type" value="Genomic_DNA"/>
</dbReference>
<evidence type="ECO:0000313" key="2">
    <source>
        <dbReference type="Proteomes" id="UP001304300"/>
    </source>
</evidence>
<dbReference type="RefSeq" id="WP_317834548.1">
    <property type="nucleotide sequence ID" value="NZ_CP136920.1"/>
</dbReference>
<dbReference type="Proteomes" id="UP001304300">
    <property type="component" value="Chromosome"/>
</dbReference>
<evidence type="ECO:0000313" key="1">
    <source>
        <dbReference type="EMBL" id="WOO42064.1"/>
    </source>
</evidence>
<proteinExistence type="predicted"/>
<gene>
    <name evidence="1" type="ORF">RZN69_03120</name>
</gene>
<reference evidence="1 2" key="1">
    <citation type="submission" date="2023-10" db="EMBL/GenBank/DDBJ databases">
        <title>Rubellicoccus peritrichatus gen. nov., sp. nov., isolated from an algae of coral reef tank.</title>
        <authorList>
            <person name="Luo J."/>
        </authorList>
    </citation>
    <scope>NUCLEOTIDE SEQUENCE [LARGE SCALE GENOMIC DNA]</scope>
    <source>
        <strain evidence="1 2">CR14</strain>
    </source>
</reference>
<sequence length="321" mass="36624">MPKEASTGKYSARDWDETRLKFSTSLMVDTSLISLSQNAELRAWPIKGDNENPSKYIDFNWEELNEISGLADNPRNLDLLIDILKETMSFDEPFGDMVSTVEENSVDDTIEKNLEKLKIPEDFPLRLGSVSKDTLEFCKSEKIETIGEFAAFSQRVAQNIIVGGDFKALLNCLVHSDEKGIAKFLPFRPHHTGLHLEEAMGILISQLSETELMSLLKRYGRHLSDEDSKKARLSKDQAKQLEDILQQRTEELVKFFTDDYATFQKKLKSGTTAERLFIVLNDENREIVCAQTLKRYLKVDVGGDIKPEKKGGFFKKIFGRR</sequence>
<dbReference type="KEGG" id="puo:RZN69_03120"/>
<accession>A0AAQ3LH65</accession>
<protein>
    <submittedName>
        <fullName evidence="1">Uncharacterized protein</fullName>
    </submittedName>
</protein>
<keyword evidence="2" id="KW-1185">Reference proteome</keyword>
<name>A0AAQ3LH65_9BACT</name>
<dbReference type="AlphaFoldDB" id="A0AAQ3LH65"/>